<evidence type="ECO:0008006" key="3">
    <source>
        <dbReference type="Google" id="ProtNLM"/>
    </source>
</evidence>
<organism evidence="1 2">
    <name type="scientific">Halorubellus litoreus</name>
    <dbReference type="NCBI Taxonomy" id="755308"/>
    <lineage>
        <taxon>Archaea</taxon>
        <taxon>Methanobacteriati</taxon>
        <taxon>Methanobacteriota</taxon>
        <taxon>Stenosarchaea group</taxon>
        <taxon>Halobacteria</taxon>
        <taxon>Halobacteriales</taxon>
        <taxon>Halorubellaceae</taxon>
        <taxon>Halorubellus</taxon>
    </lineage>
</organism>
<accession>A0ABD5VIQ6</accession>
<name>A0ABD5VIQ6_9EURY</name>
<dbReference type="SUPFAM" id="SSF48371">
    <property type="entry name" value="ARM repeat"/>
    <property type="match status" value="1"/>
</dbReference>
<protein>
    <recommendedName>
        <fullName evidence="3">HEAT repeat-containing protein</fullName>
    </recommendedName>
</protein>
<evidence type="ECO:0000313" key="1">
    <source>
        <dbReference type="EMBL" id="MFC6955409.1"/>
    </source>
</evidence>
<keyword evidence="2" id="KW-1185">Reference proteome</keyword>
<reference evidence="1 2" key="1">
    <citation type="journal article" date="2019" name="Int. J. Syst. Evol. Microbiol.">
        <title>The Global Catalogue of Microorganisms (GCM) 10K type strain sequencing project: providing services to taxonomists for standard genome sequencing and annotation.</title>
        <authorList>
            <consortium name="The Broad Institute Genomics Platform"/>
            <consortium name="The Broad Institute Genome Sequencing Center for Infectious Disease"/>
            <person name="Wu L."/>
            <person name="Ma J."/>
        </authorList>
    </citation>
    <scope>NUCLEOTIDE SEQUENCE [LARGE SCALE GENOMIC DNA]</scope>
    <source>
        <strain evidence="1 2">GX26</strain>
    </source>
</reference>
<dbReference type="InterPro" id="IPR011989">
    <property type="entry name" value="ARM-like"/>
</dbReference>
<dbReference type="AlphaFoldDB" id="A0ABD5VIQ6"/>
<proteinExistence type="predicted"/>
<gene>
    <name evidence="1" type="ORF">ACFQGB_21305</name>
</gene>
<dbReference type="Proteomes" id="UP001596395">
    <property type="component" value="Unassembled WGS sequence"/>
</dbReference>
<dbReference type="EMBL" id="JBHSXN010000006">
    <property type="protein sequence ID" value="MFC6955409.1"/>
    <property type="molecule type" value="Genomic_DNA"/>
</dbReference>
<comment type="caution">
    <text evidence="1">The sequence shown here is derived from an EMBL/GenBank/DDBJ whole genome shotgun (WGS) entry which is preliminary data.</text>
</comment>
<sequence>MDQPIRWTLPASAFVAFDAPLSVATVDGDLDPAYRTFLQSEVGFDAGDDADASALAAAAGRLASKEWHPTWGHRYDRPRDPMEFRDLTRLLRALAAADARLGGPGATVDSYQDDDALRDRAAETASECPDCRVETFDTDADGATATVYECCERHHREFHREYVDANRTPDHPTPADAFDLANRLEAEALAIDAAAELADVAAYDPHAVRPVVDQVLAEFESQRGADLVNVDYLRELARALTHLGLVDGSVRARLVRSLADDDARIRQASAAAVASLAWERPESLLAVGDDAVPTGYLKQVFGDDTDPVDEEPLVVRGLATMVAEGDADSREHALAALREFARTHPNAVYPLAGELASHLDATHSRVRLYAAVAVAGLSARYPEVGVEATAGLEFLAARTEDPASVPATCALAALPGGSVPRDVAADRAVEYADPSRYPQYVVREAVYALDALDATDRVDLDWVRACATESALEHAVDVARDDVEDA</sequence>
<dbReference type="Gene3D" id="1.25.10.10">
    <property type="entry name" value="Leucine-rich Repeat Variant"/>
    <property type="match status" value="1"/>
</dbReference>
<dbReference type="RefSeq" id="WP_336352335.1">
    <property type="nucleotide sequence ID" value="NZ_JAZAQL010000006.1"/>
</dbReference>
<dbReference type="InterPro" id="IPR016024">
    <property type="entry name" value="ARM-type_fold"/>
</dbReference>
<evidence type="ECO:0000313" key="2">
    <source>
        <dbReference type="Proteomes" id="UP001596395"/>
    </source>
</evidence>